<dbReference type="EMBL" id="FOHN01000013">
    <property type="protein sequence ID" value="SET28509.1"/>
    <property type="molecule type" value="Genomic_DNA"/>
</dbReference>
<evidence type="ECO:0000313" key="3">
    <source>
        <dbReference type="EMBL" id="SET28509.1"/>
    </source>
</evidence>
<reference evidence="3 4" key="1">
    <citation type="submission" date="2016-10" db="EMBL/GenBank/DDBJ databases">
        <authorList>
            <person name="de Groot N.N."/>
        </authorList>
    </citation>
    <scope>NUCLEOTIDE SEQUENCE [LARGE SCALE GENOMIC DNA]</scope>
    <source>
        <strain evidence="3 4">DSM 1801</strain>
    </source>
</reference>
<evidence type="ECO:0000256" key="2">
    <source>
        <dbReference type="SAM" id="MobiDB-lite"/>
    </source>
</evidence>
<protein>
    <recommendedName>
        <fullName evidence="5">Flagellar hook-length control protein FliK</fullName>
    </recommendedName>
</protein>
<feature type="coiled-coil region" evidence="1">
    <location>
        <begin position="108"/>
        <end position="146"/>
    </location>
</feature>
<dbReference type="Pfam" id="PF19753">
    <property type="entry name" value="DUF6240"/>
    <property type="match status" value="2"/>
</dbReference>
<sequence length="994" mass="111342">MKFMNINQVGLLNQSSEKSNKVSNRPSDVLETKKSSHITVGQSSIQNALASSCNTYGKTSLAEGKASGKQEVKNKEAIECFEDIKNRMTQEDANDIEEEGMSLEKYNMERLDRTLTRMKKQKQLKREAIESSVEKREQQAEDLERAAIHSAIHGTGSSQVAEALENANLPVTEENILKISQAVEMAGAIRELSDKAMSYMVSNQLEPTIFNCYQAEYAGGKTGMGSGNQNIQAYEAINVAYDVSENSVSSLNMEGWKAIEGQVAQVIEAAGYEADEDMMENGRWLFANDLPITEETIEGLLELQEIKKEVDVDNIAEEIVKQYETGVEPEHASLKSYGSAKTKADLAVFLKDLEKQLTDKDFVIKDVTFHRELEEIRLKMTMEVSQQLKEMGVQIDMEHISDIIEGLKEIENSYYQGLLTDAGIDATPEQTELLKQTTEKVNALAAMPDILLGKTFATRREETLDSLVESGNQLKNQLEKAGEAYDTMGTEVRKDLGDSIKKAFQNISDILEDMGLEPTEANVKAVKILGYNNIAITEQSIHEMKFYDKQVRALMDGLKPAVTMEMIQSGVNPLEKPIEEINKIIEDIQKSIGVSEDDKYSEFLWKLDKSDSITPEERKAYIGMYRMLNQIEKSDGAAIGSVIKAGKELTLDNLMTAVKTKKAGNLDITLDESFGTLEALEQKGETIEEQIRYYRSLSGDILDKVNPEQLKDGSISLEKLSETVNKDANSKNLSYQKEKLDKLFSEMENPEACVELLENSHQEVTFEMIRAAEQVLNNENWNPVFKKISDVEKEEFAKDAEELVNVMDSDSFDKAFERFTQKVQEQVQKEKQKDTNTYVDVSLLKLVGSSLQLTGSLAKQERYNIPMVIGEQVSNVNVTIQHKDVTGGKVQVSYGSSTLGKVQAKWTVRDGEIKGFITADSQPGLELMRSEKDAMTKGFEALGFQVRQVDYSMSSNQKFADLQDEVKEKVSTKQLLQIAKVFIGTLSMVERREG</sequence>
<proteinExistence type="predicted"/>
<evidence type="ECO:0000256" key="1">
    <source>
        <dbReference type="SAM" id="Coils"/>
    </source>
</evidence>
<keyword evidence="1" id="KW-0175">Coiled coil</keyword>
<organism evidence="3 4">
    <name type="scientific">[Clostridium] polysaccharolyticum</name>
    <dbReference type="NCBI Taxonomy" id="29364"/>
    <lineage>
        <taxon>Bacteria</taxon>
        <taxon>Bacillati</taxon>
        <taxon>Bacillota</taxon>
        <taxon>Clostridia</taxon>
        <taxon>Lachnospirales</taxon>
        <taxon>Lachnospiraceae</taxon>
    </lineage>
</organism>
<dbReference type="OrthoDB" id="9759262at2"/>
<evidence type="ECO:0008006" key="5">
    <source>
        <dbReference type="Google" id="ProtNLM"/>
    </source>
</evidence>
<evidence type="ECO:0000313" key="4">
    <source>
        <dbReference type="Proteomes" id="UP000199800"/>
    </source>
</evidence>
<dbReference type="AlphaFoldDB" id="A0A1I0D8B6"/>
<dbReference type="STRING" id="29364.SAMN04487772_11357"/>
<dbReference type="InterPro" id="IPR046207">
    <property type="entry name" value="DUF6240"/>
</dbReference>
<gene>
    <name evidence="3" type="ORF">SAMN04487772_11357</name>
</gene>
<name>A0A1I0D8B6_9FIRM</name>
<keyword evidence="4" id="KW-1185">Reference proteome</keyword>
<feature type="region of interest" description="Disordered" evidence="2">
    <location>
        <begin position="1"/>
        <end position="35"/>
    </location>
</feature>
<accession>A0A1I0D8B6</accession>
<feature type="compositionally biased region" description="Polar residues" evidence="2">
    <location>
        <begin position="1"/>
        <end position="26"/>
    </location>
</feature>
<dbReference type="Proteomes" id="UP000199800">
    <property type="component" value="Unassembled WGS sequence"/>
</dbReference>